<comment type="caution">
    <text evidence="3">The sequence shown here is derived from an EMBL/GenBank/DDBJ whole genome shotgun (WGS) entry which is preliminary data.</text>
</comment>
<dbReference type="SMART" id="SM01272">
    <property type="entry name" value="LsmAD"/>
    <property type="match status" value="1"/>
</dbReference>
<reference evidence="3 4" key="1">
    <citation type="submission" date="2017-12" db="EMBL/GenBank/DDBJ databases">
        <authorList>
            <person name="Pombert J.-F."/>
            <person name="Haag K.L."/>
            <person name="Ebert D."/>
        </authorList>
    </citation>
    <scope>NUCLEOTIDE SEQUENCE [LARGE SCALE GENOMIC DNA]</scope>
    <source>
        <strain evidence="3">IL-BN-2</strain>
    </source>
</reference>
<proteinExistence type="predicted"/>
<organism evidence="3 4">
    <name type="scientific">Hamiltosporidium magnivora</name>
    <dbReference type="NCBI Taxonomy" id="148818"/>
    <lineage>
        <taxon>Eukaryota</taxon>
        <taxon>Fungi</taxon>
        <taxon>Fungi incertae sedis</taxon>
        <taxon>Microsporidia</taxon>
        <taxon>Dubosqiidae</taxon>
        <taxon>Hamiltosporidium</taxon>
    </lineage>
</organism>
<dbReference type="Pfam" id="PF06741">
    <property type="entry name" value="LsmAD"/>
    <property type="match status" value="1"/>
</dbReference>
<gene>
    <name evidence="3" type="ORF">CWI39_0302p0030</name>
</gene>
<dbReference type="InterPro" id="IPR045117">
    <property type="entry name" value="ATXN2-like"/>
</dbReference>
<feature type="region of interest" description="Disordered" evidence="1">
    <location>
        <begin position="227"/>
        <end position="437"/>
    </location>
</feature>
<dbReference type="GO" id="GO:0003729">
    <property type="term" value="F:mRNA binding"/>
    <property type="evidence" value="ECO:0007669"/>
    <property type="project" value="TreeGrafter"/>
</dbReference>
<dbReference type="GO" id="GO:0010494">
    <property type="term" value="C:cytoplasmic stress granule"/>
    <property type="evidence" value="ECO:0007669"/>
    <property type="project" value="TreeGrafter"/>
</dbReference>
<dbReference type="VEuPathDB" id="MicrosporidiaDB:CWI39_0302p0030"/>
<protein>
    <submittedName>
        <fullName evidence="3">LsmAD domain-containing protein</fullName>
    </submittedName>
</protein>
<dbReference type="VEuPathDB" id="MicrosporidiaDB:CWI36_0856p0040"/>
<feature type="compositionally biased region" description="Basic and acidic residues" evidence="1">
    <location>
        <begin position="252"/>
        <end position="268"/>
    </location>
</feature>
<evidence type="ECO:0000259" key="2">
    <source>
        <dbReference type="SMART" id="SM01272"/>
    </source>
</evidence>
<feature type="compositionally biased region" description="Basic and acidic residues" evidence="1">
    <location>
        <begin position="379"/>
        <end position="393"/>
    </location>
</feature>
<feature type="compositionally biased region" description="Basic and acidic residues" evidence="1">
    <location>
        <begin position="327"/>
        <end position="344"/>
    </location>
</feature>
<dbReference type="InterPro" id="IPR009604">
    <property type="entry name" value="LsmAD_domain"/>
</dbReference>
<feature type="domain" description="LsmAD" evidence="2">
    <location>
        <begin position="147"/>
        <end position="215"/>
    </location>
</feature>
<feature type="compositionally biased region" description="Basic and acidic residues" evidence="1">
    <location>
        <begin position="277"/>
        <end position="293"/>
    </location>
</feature>
<feature type="compositionally biased region" description="Basic and acidic residues" evidence="1">
    <location>
        <begin position="227"/>
        <end position="243"/>
    </location>
</feature>
<evidence type="ECO:0000256" key="1">
    <source>
        <dbReference type="SAM" id="MobiDB-lite"/>
    </source>
</evidence>
<sequence length="519" mass="60656">MFREFLKSNILVNFLTDIFKKKKNEKEASEPMKSATKIFIKIRTITDDEIIGNLKNFNNNLIDLSDAYFVTNPKLIFPTLVIRMEDSLKISEIQENEGFFIDGDFMGKKEDKKSDLVHFECKNGESESFNVKESKNWDQFKANEQLFGIKSSFDESQYTVVLDKNSEFYKKNVEHAKKLAQEILSKKCTDRHRMEERGHFYDINEEEKYSSVLNDRKKRNGLIKKKETFRKENTRNGESKDYPYRPSSPIKENFKKESTRNGESKDYLQRPSSPIKENFKKESMRNGESKDYPYRPSSPIKENFKKESMRNGESKDYPYRPSSPIKENFKKESMRNGESKDYPLHRPSSPTRETIKEENTKIVAPKNYSTHRPSSPIRETFKKENIKILESKSSENSTHRPSSPIKEKEKENPQINSDSKSSEKSISSLSTEKEEITVKDKMAESMVPTKKISYGKPISRTFKNFKTFIEAVTSKFTYSFKPPTSWGCGEHYTEYKENKSESAVRPSIIGYGYSNYRKK</sequence>
<dbReference type="GO" id="GO:0034063">
    <property type="term" value="P:stress granule assembly"/>
    <property type="evidence" value="ECO:0007669"/>
    <property type="project" value="TreeGrafter"/>
</dbReference>
<dbReference type="PANTHER" id="PTHR12854">
    <property type="entry name" value="ATAXIN 2-RELATED"/>
    <property type="match status" value="1"/>
</dbReference>
<dbReference type="EMBL" id="PIXR01000302">
    <property type="protein sequence ID" value="TBU07554.1"/>
    <property type="molecule type" value="Genomic_DNA"/>
</dbReference>
<dbReference type="Proteomes" id="UP000293045">
    <property type="component" value="Unassembled WGS sequence"/>
</dbReference>
<feature type="compositionally biased region" description="Basic and acidic residues" evidence="1">
    <location>
        <begin position="302"/>
        <end position="318"/>
    </location>
</feature>
<name>A0A4Q9LHL9_9MICR</name>
<evidence type="ECO:0000313" key="3">
    <source>
        <dbReference type="EMBL" id="TBU07554.1"/>
    </source>
</evidence>
<accession>A0A4Q9LHL9</accession>
<evidence type="ECO:0000313" key="4">
    <source>
        <dbReference type="Proteomes" id="UP000293045"/>
    </source>
</evidence>
<dbReference type="PANTHER" id="PTHR12854:SF7">
    <property type="entry name" value="ATAXIN-2 HOMOLOG"/>
    <property type="match status" value="1"/>
</dbReference>
<dbReference type="AlphaFoldDB" id="A0A4Q9LHL9"/>